<feature type="transmembrane region" description="Helical" evidence="1">
    <location>
        <begin position="12"/>
        <end position="38"/>
    </location>
</feature>
<organism evidence="2 3">
    <name type="scientific">Dictyostelium discoideum</name>
    <name type="common">Social amoeba</name>
    <dbReference type="NCBI Taxonomy" id="44689"/>
    <lineage>
        <taxon>Eukaryota</taxon>
        <taxon>Amoebozoa</taxon>
        <taxon>Evosea</taxon>
        <taxon>Eumycetozoa</taxon>
        <taxon>Dictyostelia</taxon>
        <taxon>Dictyosteliales</taxon>
        <taxon>Dictyosteliaceae</taxon>
        <taxon>Dictyostelium</taxon>
    </lineage>
</organism>
<dbReference type="AlphaFoldDB" id="Q55D18"/>
<evidence type="ECO:0000313" key="2">
    <source>
        <dbReference type="EMBL" id="EAL72677.1"/>
    </source>
</evidence>
<dbReference type="InParanoid" id="Q55D18"/>
<name>Q55D18_DICDI</name>
<accession>Q55D18</accession>
<dbReference type="Proteomes" id="UP000002195">
    <property type="component" value="Unassembled WGS sequence"/>
</dbReference>
<dbReference type="SMR" id="Q55D18"/>
<protein>
    <submittedName>
        <fullName evidence="2">Uncharacterized protein</fullName>
    </submittedName>
</protein>
<comment type="caution">
    <text evidence="2">The sequence shown here is derived from an EMBL/GenBank/DDBJ whole genome shotgun (WGS) entry which is preliminary data.</text>
</comment>
<dbReference type="RefSeq" id="XP_646313.1">
    <property type="nucleotide sequence ID" value="XM_641221.1"/>
</dbReference>
<evidence type="ECO:0000256" key="1">
    <source>
        <dbReference type="SAM" id="Phobius"/>
    </source>
</evidence>
<dbReference type="EMBL" id="AAFI02000005">
    <property type="protein sequence ID" value="EAL72677.1"/>
    <property type="molecule type" value="Genomic_DNA"/>
</dbReference>
<keyword evidence="1" id="KW-0812">Transmembrane</keyword>
<keyword evidence="1" id="KW-0472">Membrane</keyword>
<evidence type="ECO:0000313" key="3">
    <source>
        <dbReference type="Proteomes" id="UP000002195"/>
    </source>
</evidence>
<sequence>MFPKQSSNFIFYVINIILAKFGGLINIEAIIILISIIYQIIYKKSLKDHLIIDFNTASLLTDKDWEKCIKPIGLRILFLSHLKQQNDNDNNNNTDYVDTIRKRVKNTDGSDSGSNINKDYEANDISDGLFQRQAFLHPEIDDPIKKNNNNDFNKD</sequence>
<keyword evidence="1" id="KW-1133">Transmembrane helix</keyword>
<dbReference type="GeneID" id="8617268"/>
<dbReference type="KEGG" id="ddi:DDB_G0270654"/>
<proteinExistence type="predicted"/>
<dbReference type="dictyBase" id="DDB_G0270654"/>
<dbReference type="PaxDb" id="44689-DDB0201870"/>
<keyword evidence="3" id="KW-1185">Reference proteome</keyword>
<gene>
    <name evidence="2" type="ORF">DDB_G0270654</name>
</gene>
<dbReference type="HOGENOM" id="CLU_1698769_0_0_1"/>
<dbReference type="VEuPathDB" id="AmoebaDB:DDB_G0270654"/>
<reference evidence="2 3" key="1">
    <citation type="journal article" date="2005" name="Nature">
        <title>The genome of the social amoeba Dictyostelium discoideum.</title>
        <authorList>
            <consortium name="The Dictyostelium discoideum Sequencing Consortium"/>
            <person name="Eichinger L."/>
            <person name="Pachebat J.A."/>
            <person name="Glockner G."/>
            <person name="Rajandream M.A."/>
            <person name="Sucgang R."/>
            <person name="Berriman M."/>
            <person name="Song J."/>
            <person name="Olsen R."/>
            <person name="Szafranski K."/>
            <person name="Xu Q."/>
            <person name="Tunggal B."/>
            <person name="Kummerfeld S."/>
            <person name="Madera M."/>
            <person name="Konfortov B.A."/>
            <person name="Rivero F."/>
            <person name="Bankier A.T."/>
            <person name="Lehmann R."/>
            <person name="Hamlin N."/>
            <person name="Davies R."/>
            <person name="Gaudet P."/>
            <person name="Fey P."/>
            <person name="Pilcher K."/>
            <person name="Chen G."/>
            <person name="Saunders D."/>
            <person name="Sodergren E."/>
            <person name="Davis P."/>
            <person name="Kerhornou A."/>
            <person name="Nie X."/>
            <person name="Hall N."/>
            <person name="Anjard C."/>
            <person name="Hemphill L."/>
            <person name="Bason N."/>
            <person name="Farbrother P."/>
            <person name="Desany B."/>
            <person name="Just E."/>
            <person name="Morio T."/>
            <person name="Rost R."/>
            <person name="Churcher C."/>
            <person name="Cooper J."/>
            <person name="Haydock S."/>
            <person name="van Driessche N."/>
            <person name="Cronin A."/>
            <person name="Goodhead I."/>
            <person name="Muzny D."/>
            <person name="Mourier T."/>
            <person name="Pain A."/>
            <person name="Lu M."/>
            <person name="Harper D."/>
            <person name="Lindsay R."/>
            <person name="Hauser H."/>
            <person name="James K."/>
            <person name="Quiles M."/>
            <person name="Madan Babu M."/>
            <person name="Saito T."/>
            <person name="Buchrieser C."/>
            <person name="Wardroper A."/>
            <person name="Felder M."/>
            <person name="Thangavelu M."/>
            <person name="Johnson D."/>
            <person name="Knights A."/>
            <person name="Loulseged H."/>
            <person name="Mungall K."/>
            <person name="Oliver K."/>
            <person name="Price C."/>
            <person name="Quail M.A."/>
            <person name="Urushihara H."/>
            <person name="Hernandez J."/>
            <person name="Rabbinowitsch E."/>
            <person name="Steffen D."/>
            <person name="Sanders M."/>
            <person name="Ma J."/>
            <person name="Kohara Y."/>
            <person name="Sharp S."/>
            <person name="Simmonds M."/>
            <person name="Spiegler S."/>
            <person name="Tivey A."/>
            <person name="Sugano S."/>
            <person name="White B."/>
            <person name="Walker D."/>
            <person name="Woodward J."/>
            <person name="Winckler T."/>
            <person name="Tanaka Y."/>
            <person name="Shaulsky G."/>
            <person name="Schleicher M."/>
            <person name="Weinstock G."/>
            <person name="Rosenthal A."/>
            <person name="Cox E.C."/>
            <person name="Chisholm R.L."/>
            <person name="Gibbs R."/>
            <person name="Loomis W.F."/>
            <person name="Platzer M."/>
            <person name="Kay R.R."/>
            <person name="Williams J."/>
            <person name="Dear P.H."/>
            <person name="Noegel A.A."/>
            <person name="Barrell B."/>
            <person name="Kuspa A."/>
        </authorList>
    </citation>
    <scope>NUCLEOTIDE SEQUENCE [LARGE SCALE GENOMIC DNA]</scope>
    <source>
        <strain evidence="2 3">AX4</strain>
    </source>
</reference>